<organism evidence="1 2">
    <name type="scientific">Bacteroides cellulosilyticus DSM 14838</name>
    <dbReference type="NCBI Taxonomy" id="537012"/>
    <lineage>
        <taxon>Bacteria</taxon>
        <taxon>Pseudomonadati</taxon>
        <taxon>Bacteroidota</taxon>
        <taxon>Bacteroidia</taxon>
        <taxon>Bacteroidales</taxon>
        <taxon>Bacteroidaceae</taxon>
        <taxon>Bacteroides</taxon>
    </lineage>
</organism>
<protein>
    <submittedName>
        <fullName evidence="1">Uncharacterized protein</fullName>
    </submittedName>
</protein>
<dbReference type="AlphaFoldDB" id="E2NIX0"/>
<dbReference type="Proteomes" id="UP000003711">
    <property type="component" value="Unassembled WGS sequence"/>
</dbReference>
<sequence>MQKNISFFVIFAQYSSDGNSIYIINIIHLKTLWQQLTIKRLSFLW</sequence>
<dbReference type="EMBL" id="ACCH01000326">
    <property type="protein sequence ID" value="EEF88134.1"/>
    <property type="molecule type" value="Genomic_DNA"/>
</dbReference>
<gene>
    <name evidence="1" type="ORF">BACCELL_04256</name>
</gene>
<name>E2NIX0_9BACE</name>
<evidence type="ECO:0000313" key="2">
    <source>
        <dbReference type="Proteomes" id="UP000003711"/>
    </source>
</evidence>
<reference evidence="1 2" key="2">
    <citation type="submission" date="2009-01" db="EMBL/GenBank/DDBJ databases">
        <title>Draft genome sequence of Bacteroides cellulosilyticus (DSM 14838).</title>
        <authorList>
            <person name="Sudarsanam P."/>
            <person name="Ley R."/>
            <person name="Guruge J."/>
            <person name="Turnbaugh P.J."/>
            <person name="Mahowald M."/>
            <person name="Liep D."/>
            <person name="Gordon J."/>
        </authorList>
    </citation>
    <scope>NUCLEOTIDE SEQUENCE [LARGE SCALE GENOMIC DNA]</scope>
    <source>
        <strain evidence="1 2">DSM 14838</strain>
    </source>
</reference>
<comment type="caution">
    <text evidence="1">The sequence shown here is derived from an EMBL/GenBank/DDBJ whole genome shotgun (WGS) entry which is preliminary data.</text>
</comment>
<reference evidence="1 2" key="1">
    <citation type="submission" date="2008-12" db="EMBL/GenBank/DDBJ databases">
        <authorList>
            <person name="Fulton L."/>
            <person name="Clifton S."/>
            <person name="Fulton B."/>
            <person name="Xu J."/>
            <person name="Minx P."/>
            <person name="Pepin K.H."/>
            <person name="Johnson M."/>
            <person name="Bhonagiri V."/>
            <person name="Nash W.E."/>
            <person name="Mardis E.R."/>
            <person name="Wilson R.K."/>
        </authorList>
    </citation>
    <scope>NUCLEOTIDE SEQUENCE [LARGE SCALE GENOMIC DNA]</scope>
    <source>
        <strain evidence="1 2">DSM 14838</strain>
    </source>
</reference>
<proteinExistence type="predicted"/>
<accession>E2NIX0</accession>
<dbReference type="HOGENOM" id="CLU_3195850_0_0_10"/>
<evidence type="ECO:0000313" key="1">
    <source>
        <dbReference type="EMBL" id="EEF88134.1"/>
    </source>
</evidence>